<dbReference type="Proteomes" id="UP001620645">
    <property type="component" value="Unassembled WGS sequence"/>
</dbReference>
<reference evidence="2 3" key="1">
    <citation type="submission" date="2024-10" db="EMBL/GenBank/DDBJ databases">
        <authorList>
            <person name="Kim D."/>
        </authorList>
    </citation>
    <scope>NUCLEOTIDE SEQUENCE [LARGE SCALE GENOMIC DNA]</scope>
    <source>
        <strain evidence="2">Taebaek</strain>
    </source>
</reference>
<sequence length="120" mass="13402">MALYLGFDALENNPKRRIGVELFPLLDRLLGSDHSSRPSQIDYFNMALSPLHLGPTGKQHNTTEPPSIELSETNSQLRVTPTQTPPFHTKAGQRTKGKGNGLAEEEDDRKPNFDQKTYPS</sequence>
<dbReference type="AlphaFoldDB" id="A0ABD2HQZ2"/>
<evidence type="ECO:0000313" key="3">
    <source>
        <dbReference type="Proteomes" id="UP001620645"/>
    </source>
</evidence>
<name>A0ABD2HQZ2_HETSC</name>
<protein>
    <submittedName>
        <fullName evidence="2">Uncharacterized protein</fullName>
    </submittedName>
</protein>
<organism evidence="2 3">
    <name type="scientific">Heterodera schachtii</name>
    <name type="common">Sugarbeet cyst nematode worm</name>
    <name type="synonym">Tylenchus schachtii</name>
    <dbReference type="NCBI Taxonomy" id="97005"/>
    <lineage>
        <taxon>Eukaryota</taxon>
        <taxon>Metazoa</taxon>
        <taxon>Ecdysozoa</taxon>
        <taxon>Nematoda</taxon>
        <taxon>Chromadorea</taxon>
        <taxon>Rhabditida</taxon>
        <taxon>Tylenchina</taxon>
        <taxon>Tylenchomorpha</taxon>
        <taxon>Tylenchoidea</taxon>
        <taxon>Heteroderidae</taxon>
        <taxon>Heteroderinae</taxon>
        <taxon>Heterodera</taxon>
    </lineage>
</organism>
<dbReference type="EMBL" id="JBICCN010000441">
    <property type="protein sequence ID" value="KAL3068667.1"/>
    <property type="molecule type" value="Genomic_DNA"/>
</dbReference>
<comment type="caution">
    <text evidence="2">The sequence shown here is derived from an EMBL/GenBank/DDBJ whole genome shotgun (WGS) entry which is preliminary data.</text>
</comment>
<keyword evidence="3" id="KW-1185">Reference proteome</keyword>
<evidence type="ECO:0000256" key="1">
    <source>
        <dbReference type="SAM" id="MobiDB-lite"/>
    </source>
</evidence>
<feature type="compositionally biased region" description="Polar residues" evidence="1">
    <location>
        <begin position="58"/>
        <end position="86"/>
    </location>
</feature>
<accession>A0ABD2HQZ2</accession>
<gene>
    <name evidence="2" type="ORF">niasHS_016531</name>
</gene>
<feature type="region of interest" description="Disordered" evidence="1">
    <location>
        <begin position="52"/>
        <end position="120"/>
    </location>
</feature>
<proteinExistence type="predicted"/>
<evidence type="ECO:0000313" key="2">
    <source>
        <dbReference type="EMBL" id="KAL3068667.1"/>
    </source>
</evidence>